<proteinExistence type="inferred from homology"/>
<dbReference type="GO" id="GO:0006886">
    <property type="term" value="P:intracellular protein transport"/>
    <property type="evidence" value="ECO:0007669"/>
    <property type="project" value="InterPro"/>
</dbReference>
<dbReference type="AlphaFoldDB" id="A0A2K5V4M1"/>
<dbReference type="Bgee" id="ENSMFAG00000032812">
    <property type="expression patterns" value="Expressed in heart and 13 other cell types or tissues"/>
</dbReference>
<evidence type="ECO:0000313" key="16">
    <source>
        <dbReference type="Ensembl" id="ENSMFAP00000019625.2"/>
    </source>
</evidence>
<dbReference type="GO" id="GO:0031623">
    <property type="term" value="P:receptor internalization"/>
    <property type="evidence" value="ECO:0007669"/>
    <property type="project" value="TreeGrafter"/>
</dbReference>
<evidence type="ECO:0000256" key="12">
    <source>
        <dbReference type="ARBA" id="ARBA00049570"/>
    </source>
</evidence>
<keyword evidence="9" id="KW-1015">Disulfide bond</keyword>
<evidence type="ECO:0000256" key="6">
    <source>
        <dbReference type="ARBA" id="ARBA00022729"/>
    </source>
</evidence>
<dbReference type="InterPro" id="IPR006985">
    <property type="entry name" value="RAMP"/>
</dbReference>
<feature type="region of interest" description="Disordered" evidence="14">
    <location>
        <begin position="13"/>
        <end position="87"/>
    </location>
</feature>
<accession>A0A2K5V4M1</accession>
<dbReference type="GO" id="GO:0005886">
    <property type="term" value="C:plasma membrane"/>
    <property type="evidence" value="ECO:0007669"/>
    <property type="project" value="UniProtKB-SubCell"/>
</dbReference>
<dbReference type="Pfam" id="PF04901">
    <property type="entry name" value="RAMP"/>
    <property type="match status" value="1"/>
</dbReference>
<comment type="similarity">
    <text evidence="2">Belongs to the RAMP family.</text>
</comment>
<dbReference type="GO" id="GO:0009986">
    <property type="term" value="C:cell surface"/>
    <property type="evidence" value="ECO:0007669"/>
    <property type="project" value="TreeGrafter"/>
</dbReference>
<sequence>KVFICSENISAVIPRSPSVPPPGRGLETPARPPARFSQPWASPALAPTRGAAVGRSARPPPPTAPAPAPAPGASPPGPRGGLSPQRGAWRADSAWHRCAPWPGPCAVSRSAASSCSWGLPNFSPAHHLFMATACQEANYGALLQELCLTQFQVDMEAVGETLWCDWGRTIGSYRELADCTWHMAEKLGCFWPNAEVDRFFLAVHGHYFRACPISGRAVRDPPGSVLYPFIVVPITVTLLVTALVVWQSKHTEGIV</sequence>
<evidence type="ECO:0000256" key="9">
    <source>
        <dbReference type="ARBA" id="ARBA00023157"/>
    </source>
</evidence>
<evidence type="ECO:0000256" key="8">
    <source>
        <dbReference type="ARBA" id="ARBA00023136"/>
    </source>
</evidence>
<evidence type="ECO:0000256" key="11">
    <source>
        <dbReference type="ARBA" id="ARBA00041071"/>
    </source>
</evidence>
<dbReference type="GO" id="GO:0008277">
    <property type="term" value="P:regulation of G protein-coupled receptor signaling pathway"/>
    <property type="evidence" value="ECO:0007669"/>
    <property type="project" value="InterPro"/>
</dbReference>
<reference evidence="16 17" key="1">
    <citation type="submission" date="2013-03" db="EMBL/GenBank/DDBJ databases">
        <authorList>
            <person name="Warren W."/>
            <person name="Wilson R.K."/>
        </authorList>
    </citation>
    <scope>NUCLEOTIDE SEQUENCE</scope>
</reference>
<protein>
    <recommendedName>
        <fullName evidence="11">Receptor activity-modifying protein 1</fullName>
    </recommendedName>
</protein>
<dbReference type="GO" id="GO:0043235">
    <property type="term" value="C:receptor complex"/>
    <property type="evidence" value="ECO:0007669"/>
    <property type="project" value="TreeGrafter"/>
</dbReference>
<comment type="subunit">
    <text evidence="13">Heterodimer of CALCRL and RAMP1; the interaction induces allosteric modulation of CALCRL function and CGRP1/CALCA and CGRP2/CALCB ligand specificity. Heterodimer of CALCR and RAMP1; interaction forms the AMYR1 receptor complex for amylin/IAPP and CGRP1/CALCA ligands.</text>
</comment>
<dbReference type="Ensembl" id="ENSMFAT00000070173.2">
    <property type="protein sequence ID" value="ENSMFAP00000019625.2"/>
    <property type="gene ID" value="ENSMFAG00000032812.2"/>
</dbReference>
<dbReference type="GO" id="GO:0072659">
    <property type="term" value="P:protein localization to plasma membrane"/>
    <property type="evidence" value="ECO:0007669"/>
    <property type="project" value="TreeGrafter"/>
</dbReference>
<keyword evidence="4" id="KW-1003">Cell membrane</keyword>
<keyword evidence="17" id="KW-1185">Reference proteome</keyword>
<dbReference type="PANTHER" id="PTHR14076">
    <property type="entry name" value="RECEPTOR ACTIVITY MODIFYING PROTEIN RAMP"/>
    <property type="match status" value="1"/>
</dbReference>
<keyword evidence="5 15" id="KW-0812">Transmembrane</keyword>
<dbReference type="VEuPathDB" id="HostDB:ENSMFAG00000032812"/>
<gene>
    <name evidence="16" type="primary">RAMP1</name>
</gene>
<evidence type="ECO:0000256" key="5">
    <source>
        <dbReference type="ARBA" id="ARBA00022692"/>
    </source>
</evidence>
<evidence type="ECO:0000256" key="10">
    <source>
        <dbReference type="ARBA" id="ARBA00023170"/>
    </source>
</evidence>
<dbReference type="FunFam" id="1.10.150.510:FF:000002">
    <property type="entry name" value="Receptor activity-modifying protein 1"/>
    <property type="match status" value="1"/>
</dbReference>
<dbReference type="GeneTree" id="ENSGT00940000159224"/>
<feature type="compositionally biased region" description="Pro residues" evidence="14">
    <location>
        <begin position="58"/>
        <end position="78"/>
    </location>
</feature>
<dbReference type="Proteomes" id="UP000233100">
    <property type="component" value="Chromosome 12"/>
</dbReference>
<keyword evidence="7 15" id="KW-1133">Transmembrane helix</keyword>
<keyword evidence="10" id="KW-0675">Receptor</keyword>
<comment type="function">
    <text evidence="12">Accessory protein that interacts with and modulates the function of G-protein coupled receptors including calcitonin gene-related peptide type 1 receptor (CALCRL) and calcitonin receptor (CALCR). Required for the transport of CALCRL to the plasma membrane. Together with CALCRL, form the receptor complex for the calcitonin gene-related peptides CGRP1/CALCA and CGRP2/CALCB. Together with CALCR, form the AMYR1 receptor complex for amylin/IAPP and CGRP1/CALCA.</text>
</comment>
<reference evidence="16" key="2">
    <citation type="submission" date="2025-08" db="UniProtKB">
        <authorList>
            <consortium name="Ensembl"/>
        </authorList>
    </citation>
    <scope>IDENTIFICATION</scope>
</reference>
<feature type="transmembrane region" description="Helical" evidence="15">
    <location>
        <begin position="225"/>
        <end position="246"/>
    </location>
</feature>
<dbReference type="GO" id="GO:0007186">
    <property type="term" value="P:G protein-coupled receptor signaling pathway"/>
    <property type="evidence" value="ECO:0007669"/>
    <property type="project" value="TreeGrafter"/>
</dbReference>
<dbReference type="PANTHER" id="PTHR14076:SF3">
    <property type="entry name" value="RECEPTOR ACTIVITY-MODIFYING PROTEIN 1"/>
    <property type="match status" value="1"/>
</dbReference>
<keyword evidence="6" id="KW-0732">Signal</keyword>
<organism evidence="16 17">
    <name type="scientific">Macaca fascicularis</name>
    <name type="common">Crab-eating macaque</name>
    <name type="synonym">Cynomolgus monkey</name>
    <dbReference type="NCBI Taxonomy" id="9541"/>
    <lineage>
        <taxon>Eukaryota</taxon>
        <taxon>Metazoa</taxon>
        <taxon>Chordata</taxon>
        <taxon>Craniata</taxon>
        <taxon>Vertebrata</taxon>
        <taxon>Euteleostomi</taxon>
        <taxon>Mammalia</taxon>
        <taxon>Eutheria</taxon>
        <taxon>Euarchontoglires</taxon>
        <taxon>Primates</taxon>
        <taxon>Haplorrhini</taxon>
        <taxon>Catarrhini</taxon>
        <taxon>Cercopithecidae</taxon>
        <taxon>Cercopithecinae</taxon>
        <taxon>Macaca</taxon>
    </lineage>
</organism>
<evidence type="ECO:0000256" key="14">
    <source>
        <dbReference type="SAM" id="MobiDB-lite"/>
    </source>
</evidence>
<evidence type="ECO:0000256" key="13">
    <source>
        <dbReference type="ARBA" id="ARBA00049674"/>
    </source>
</evidence>
<dbReference type="GO" id="GO:0006816">
    <property type="term" value="P:calcium ion transport"/>
    <property type="evidence" value="ECO:0007669"/>
    <property type="project" value="TreeGrafter"/>
</dbReference>
<evidence type="ECO:0000256" key="2">
    <source>
        <dbReference type="ARBA" id="ARBA00007087"/>
    </source>
</evidence>
<keyword evidence="8 15" id="KW-0472">Membrane</keyword>
<dbReference type="GO" id="GO:0015026">
    <property type="term" value="F:coreceptor activity"/>
    <property type="evidence" value="ECO:0007669"/>
    <property type="project" value="InterPro"/>
</dbReference>
<keyword evidence="3" id="KW-0813">Transport</keyword>
<evidence type="ECO:0000256" key="3">
    <source>
        <dbReference type="ARBA" id="ARBA00022448"/>
    </source>
</evidence>
<dbReference type="InterPro" id="IPR038126">
    <property type="entry name" value="RAMP_sf"/>
</dbReference>
<comment type="subcellular location">
    <subcellularLocation>
        <location evidence="1">Cell membrane</location>
        <topology evidence="1">Single-pass type I membrane protein</topology>
    </subcellularLocation>
</comment>
<evidence type="ECO:0000256" key="7">
    <source>
        <dbReference type="ARBA" id="ARBA00022989"/>
    </source>
</evidence>
<evidence type="ECO:0000256" key="1">
    <source>
        <dbReference type="ARBA" id="ARBA00004251"/>
    </source>
</evidence>
<dbReference type="GO" id="GO:0032870">
    <property type="term" value="P:cellular response to hormone stimulus"/>
    <property type="evidence" value="ECO:0007669"/>
    <property type="project" value="TreeGrafter"/>
</dbReference>
<name>A0A2K5V4M1_MACFA</name>
<evidence type="ECO:0000256" key="15">
    <source>
        <dbReference type="SAM" id="Phobius"/>
    </source>
</evidence>
<reference evidence="16" key="3">
    <citation type="submission" date="2025-09" db="UniProtKB">
        <authorList>
            <consortium name="Ensembl"/>
        </authorList>
    </citation>
    <scope>IDENTIFICATION</scope>
</reference>
<evidence type="ECO:0000313" key="17">
    <source>
        <dbReference type="Proteomes" id="UP000233100"/>
    </source>
</evidence>
<dbReference type="Gene3D" id="1.10.150.510">
    <property type="entry name" value="Receptor activity modifying family"/>
    <property type="match status" value="1"/>
</dbReference>
<evidence type="ECO:0000256" key="4">
    <source>
        <dbReference type="ARBA" id="ARBA00022475"/>
    </source>
</evidence>